<dbReference type="Pfam" id="PF03062">
    <property type="entry name" value="MBOAT"/>
    <property type="match status" value="1"/>
</dbReference>
<feature type="transmembrane region" description="Helical" evidence="8">
    <location>
        <begin position="109"/>
        <end position="129"/>
    </location>
</feature>
<dbReference type="EMBL" id="MFPU01000006">
    <property type="protein sequence ID" value="OGH70538.1"/>
    <property type="molecule type" value="Genomic_DNA"/>
</dbReference>
<comment type="subcellular location">
    <subcellularLocation>
        <location evidence="1">Cell membrane</location>
        <topology evidence="1">Multi-pass membrane protein</topology>
    </subcellularLocation>
</comment>
<keyword evidence="7 9" id="KW-0808">Transferase</keyword>
<dbReference type="InterPro" id="IPR024194">
    <property type="entry name" value="Ac/AlaTfrase_AlgI/DltB"/>
</dbReference>
<dbReference type="PANTHER" id="PTHR13285:SF18">
    <property type="entry name" value="PROTEIN-CYSTEINE N-PALMITOYLTRANSFERASE RASP"/>
    <property type="match status" value="1"/>
</dbReference>
<evidence type="ECO:0000256" key="8">
    <source>
        <dbReference type="SAM" id="Phobius"/>
    </source>
</evidence>
<dbReference type="PIRSF" id="PIRSF500217">
    <property type="entry name" value="AlgI"/>
    <property type="match status" value="1"/>
</dbReference>
<evidence type="ECO:0000256" key="1">
    <source>
        <dbReference type="ARBA" id="ARBA00004651"/>
    </source>
</evidence>
<dbReference type="InterPro" id="IPR028362">
    <property type="entry name" value="AlgI"/>
</dbReference>
<reference evidence="9 10" key="1">
    <citation type="journal article" date="2016" name="Nat. Commun.">
        <title>Thousands of microbial genomes shed light on interconnected biogeochemical processes in an aquifer system.</title>
        <authorList>
            <person name="Anantharaman K."/>
            <person name="Brown C.T."/>
            <person name="Hug L.A."/>
            <person name="Sharon I."/>
            <person name="Castelle C.J."/>
            <person name="Probst A.J."/>
            <person name="Thomas B.C."/>
            <person name="Singh A."/>
            <person name="Wilkins M.J."/>
            <person name="Karaoz U."/>
            <person name="Brodie E.L."/>
            <person name="Williams K.H."/>
            <person name="Hubbard S.S."/>
            <person name="Banfield J.F."/>
        </authorList>
    </citation>
    <scope>NUCLEOTIDE SEQUENCE [LARGE SCALE GENOMIC DNA]</scope>
</reference>
<evidence type="ECO:0000256" key="2">
    <source>
        <dbReference type="ARBA" id="ARBA00010323"/>
    </source>
</evidence>
<feature type="transmembrane region" description="Helical" evidence="8">
    <location>
        <begin position="6"/>
        <end position="22"/>
    </location>
</feature>
<dbReference type="InterPro" id="IPR004299">
    <property type="entry name" value="MBOAT_fam"/>
</dbReference>
<dbReference type="GO" id="GO:0005886">
    <property type="term" value="C:plasma membrane"/>
    <property type="evidence" value="ECO:0007669"/>
    <property type="project" value="UniProtKB-SubCell"/>
</dbReference>
<evidence type="ECO:0000256" key="3">
    <source>
        <dbReference type="ARBA" id="ARBA00022475"/>
    </source>
</evidence>
<feature type="transmembrane region" description="Helical" evidence="8">
    <location>
        <begin position="29"/>
        <end position="55"/>
    </location>
</feature>
<keyword evidence="7" id="KW-0012">Acyltransferase</keyword>
<keyword evidence="3 7" id="KW-1003">Cell membrane</keyword>
<protein>
    <submittedName>
        <fullName evidence="9">Alginate O-acetyltransferase</fullName>
    </submittedName>
</protein>
<proteinExistence type="inferred from homology"/>
<evidence type="ECO:0000256" key="7">
    <source>
        <dbReference type="PIRNR" id="PIRNR016636"/>
    </source>
</evidence>
<feature type="transmembrane region" description="Helical" evidence="8">
    <location>
        <begin position="226"/>
        <end position="247"/>
    </location>
</feature>
<dbReference type="PIRSF" id="PIRSF016636">
    <property type="entry name" value="AlgI_DltB"/>
    <property type="match status" value="1"/>
</dbReference>
<comment type="caution">
    <text evidence="9">The sequence shown here is derived from an EMBL/GenBank/DDBJ whole genome shotgun (WGS) entry which is preliminary data.</text>
</comment>
<evidence type="ECO:0000256" key="4">
    <source>
        <dbReference type="ARBA" id="ARBA00022692"/>
    </source>
</evidence>
<accession>A0A1F6MG90</accession>
<dbReference type="GO" id="GO:0016746">
    <property type="term" value="F:acyltransferase activity"/>
    <property type="evidence" value="ECO:0007669"/>
    <property type="project" value="UniProtKB-KW"/>
</dbReference>
<evidence type="ECO:0000313" key="9">
    <source>
        <dbReference type="EMBL" id="OGH70538.1"/>
    </source>
</evidence>
<comment type="similarity">
    <text evidence="2 7">Belongs to the membrane-bound acyltransferase family.</text>
</comment>
<feature type="transmembrane region" description="Helical" evidence="8">
    <location>
        <begin position="303"/>
        <end position="322"/>
    </location>
</feature>
<feature type="transmembrane region" description="Helical" evidence="8">
    <location>
        <begin position="451"/>
        <end position="470"/>
    </location>
</feature>
<keyword evidence="6 7" id="KW-0472">Membrane</keyword>
<evidence type="ECO:0000256" key="6">
    <source>
        <dbReference type="ARBA" id="ARBA00023136"/>
    </source>
</evidence>
<keyword evidence="4 8" id="KW-0812">Transmembrane</keyword>
<dbReference type="AlphaFoldDB" id="A0A1F6MG90"/>
<evidence type="ECO:0000313" key="10">
    <source>
        <dbReference type="Proteomes" id="UP000177953"/>
    </source>
</evidence>
<feature type="transmembrane region" description="Helical" evidence="8">
    <location>
        <begin position="364"/>
        <end position="384"/>
    </location>
</feature>
<organism evidence="9 10">
    <name type="scientific">Candidatus Magasanikbacteria bacterium RIFCSPHIGHO2_01_FULL_47_8</name>
    <dbReference type="NCBI Taxonomy" id="1798673"/>
    <lineage>
        <taxon>Bacteria</taxon>
        <taxon>Candidatus Magasanikiibacteriota</taxon>
    </lineage>
</organism>
<feature type="transmembrane region" description="Helical" evidence="8">
    <location>
        <begin position="411"/>
        <end position="431"/>
    </location>
</feature>
<feature type="transmembrane region" description="Helical" evidence="8">
    <location>
        <begin position="149"/>
        <end position="167"/>
    </location>
</feature>
<name>A0A1F6MG90_9BACT</name>
<dbReference type="InterPro" id="IPR051085">
    <property type="entry name" value="MB_O-acyltransferase"/>
</dbReference>
<dbReference type="GO" id="GO:0042121">
    <property type="term" value="P:alginic acid biosynthetic process"/>
    <property type="evidence" value="ECO:0007669"/>
    <property type="project" value="InterPro"/>
</dbReference>
<feature type="transmembrane region" description="Helical" evidence="8">
    <location>
        <begin position="75"/>
        <end position="97"/>
    </location>
</feature>
<sequence length="480" mass="55572">MLFNSLQFLVFFPVVTTLYFILPHRWRWLLLLVASCLFYMAFIPAYILVLFAVILVDYIAGIHIEKSIGPRRKQYLIMSILANVGCLVFFKYSNFAIGNINSLAGFLHWNYSLPLLKIILPVGLSFHTFQAMSYTIEVYRGKHPAERHLGIYALYVMFFPQLVAGPIERPGHLIPQFREEHRFNYARVASGLQLMFWGFFKKLAVADRLAEIVDGMYGNPTQGAGAALFVITIFFAVQIYCDFSGYVDIARGAARVMGFDLSENFNRPYSAKSITEFWRRWHITLYQWFRDYIYIPLGGNQKGVARTTLNILIVFTLTGLWHGAKWTFVVWGLIHGFYLIFELITKRARERLASYFNLPLLKQAYAAGQTILTFLAVSFSWIFFRADSLTDAKIIIGKISADLARLGNLEFINFTFSFFIYYFISIGIMVVGEHIRYSRLGRALLAKAPAWVTWPVYYAVIAWFLWFGYFGKKSFIYFQF</sequence>
<evidence type="ECO:0000256" key="5">
    <source>
        <dbReference type="ARBA" id="ARBA00022989"/>
    </source>
</evidence>
<keyword evidence="5 8" id="KW-1133">Transmembrane helix</keyword>
<dbReference type="Proteomes" id="UP000177953">
    <property type="component" value="Unassembled WGS sequence"/>
</dbReference>
<gene>
    <name evidence="9" type="ORF">A2754_02135</name>
</gene>
<dbReference type="PANTHER" id="PTHR13285">
    <property type="entry name" value="ACYLTRANSFERASE"/>
    <property type="match status" value="1"/>
</dbReference>